<gene>
    <name evidence="1" type="ORF">I3J27_34820</name>
</gene>
<reference evidence="1" key="1">
    <citation type="submission" date="2021-12" db="EMBL/GenBank/DDBJ databases">
        <title>Bradyrhizobium xenonodulans sp. nov.</title>
        <authorList>
            <person name="Claassens R."/>
            <person name="Venter S.N."/>
            <person name="Beukes C.W."/>
            <person name="Stepkowski T."/>
            <person name="Steenkamp E.T."/>
        </authorList>
    </citation>
    <scope>NUCLEOTIDE SEQUENCE</scope>
    <source>
        <strain evidence="1">14AB</strain>
    </source>
</reference>
<dbReference type="Proteomes" id="UP001179614">
    <property type="component" value="Chromosome"/>
</dbReference>
<keyword evidence="2" id="KW-1185">Reference proteome</keyword>
<accession>A0ABY7ML15</accession>
<organism evidence="1 2">
    <name type="scientific">Bradyrhizobium xenonodulans</name>
    <dbReference type="NCBI Taxonomy" id="2736875"/>
    <lineage>
        <taxon>Bacteria</taxon>
        <taxon>Pseudomonadati</taxon>
        <taxon>Pseudomonadota</taxon>
        <taxon>Alphaproteobacteria</taxon>
        <taxon>Hyphomicrobiales</taxon>
        <taxon>Nitrobacteraceae</taxon>
        <taxon>Bradyrhizobium</taxon>
    </lineage>
</organism>
<evidence type="ECO:0000313" key="2">
    <source>
        <dbReference type="Proteomes" id="UP001179614"/>
    </source>
</evidence>
<dbReference type="EMBL" id="CP089391">
    <property type="protein sequence ID" value="WBL78072.1"/>
    <property type="molecule type" value="Genomic_DNA"/>
</dbReference>
<protein>
    <submittedName>
        <fullName evidence="1">Uncharacterized protein</fullName>
    </submittedName>
</protein>
<evidence type="ECO:0000313" key="1">
    <source>
        <dbReference type="EMBL" id="WBL78072.1"/>
    </source>
</evidence>
<name>A0ABY7ML15_9BRAD</name>
<dbReference type="RefSeq" id="WP_270163355.1">
    <property type="nucleotide sequence ID" value="NZ_CP089391.1"/>
</dbReference>
<sequence length="52" mass="5830">MAMKSLEYGCPDHALPMPKIALLSVDHWMEIATSSTLQFWLEYIASNAMASQ</sequence>
<proteinExistence type="predicted"/>